<feature type="region of interest" description="Disordered" evidence="1">
    <location>
        <begin position="272"/>
        <end position="297"/>
    </location>
</feature>
<accession>A0ABR1ZL36</accession>
<dbReference type="Proteomes" id="UP001396334">
    <property type="component" value="Unassembled WGS sequence"/>
</dbReference>
<keyword evidence="3" id="KW-1185">Reference proteome</keyword>
<evidence type="ECO:0000313" key="2">
    <source>
        <dbReference type="EMBL" id="KAK8481296.1"/>
    </source>
</evidence>
<dbReference type="EMBL" id="JBBPBN010000922">
    <property type="protein sequence ID" value="KAK8481296.1"/>
    <property type="molecule type" value="Genomic_DNA"/>
</dbReference>
<comment type="caution">
    <text evidence="2">The sequence shown here is derived from an EMBL/GenBank/DDBJ whole genome shotgun (WGS) entry which is preliminary data.</text>
</comment>
<feature type="compositionally biased region" description="Low complexity" evidence="1">
    <location>
        <begin position="208"/>
        <end position="220"/>
    </location>
</feature>
<name>A0ABR1ZL36_9ROSI</name>
<protein>
    <submittedName>
        <fullName evidence="2">Uncharacterized protein</fullName>
    </submittedName>
</protein>
<feature type="region of interest" description="Disordered" evidence="1">
    <location>
        <begin position="169"/>
        <end position="193"/>
    </location>
</feature>
<reference evidence="2 3" key="1">
    <citation type="journal article" date="2024" name="G3 (Bethesda)">
        <title>Genome assembly of Hibiscus sabdariffa L. provides insights into metabolisms of medicinal natural products.</title>
        <authorList>
            <person name="Kim T."/>
        </authorList>
    </citation>
    <scope>NUCLEOTIDE SEQUENCE [LARGE SCALE GENOMIC DNA]</scope>
    <source>
        <strain evidence="2">TK-2024</strain>
        <tissue evidence="2">Old leaves</tissue>
    </source>
</reference>
<organism evidence="2 3">
    <name type="scientific">Hibiscus sabdariffa</name>
    <name type="common">roselle</name>
    <dbReference type="NCBI Taxonomy" id="183260"/>
    <lineage>
        <taxon>Eukaryota</taxon>
        <taxon>Viridiplantae</taxon>
        <taxon>Streptophyta</taxon>
        <taxon>Embryophyta</taxon>
        <taxon>Tracheophyta</taxon>
        <taxon>Spermatophyta</taxon>
        <taxon>Magnoliopsida</taxon>
        <taxon>eudicotyledons</taxon>
        <taxon>Gunneridae</taxon>
        <taxon>Pentapetalae</taxon>
        <taxon>rosids</taxon>
        <taxon>malvids</taxon>
        <taxon>Malvales</taxon>
        <taxon>Malvaceae</taxon>
        <taxon>Malvoideae</taxon>
        <taxon>Hibiscus</taxon>
    </lineage>
</organism>
<proteinExistence type="predicted"/>
<sequence length="443" mass="46707">MGFGPNGRPLDGWPEVTLPPVLERGGLSVDKDDLREHKKGKNGGSVVVNRSGDGQLSVTMVGSGSGNDVMIAPDDGNLRASVEGVGGMDAMESDSGKVSYASMAAKNSVEMCKGLSMDEIFVLEEDYIIDMNGLFPSIKFSDCVHNQIYRNMSNTEQCKTLARALNGNSSDGVLPNTVEEPSLPSEPSDENLYGPWMIVDTRRRRTTNRNMSVRTTSNSSKHSDGLQGSRYAALVDEQGPNLVHKGVVLAAASNMGGGKVGIVETTKGKFRGASGSNGSVSGGAVSGPTPGSESERGMEVVPTVNGNEVEVTWVVDKGSDKHVATTIVETPAYMGGLVGGKIVHARSTAGCTTNEGHRRGISIKKAASIKPPVQPPLFECINKFSEELNSTVDRRVSGGDVGTSDPANGDNLRGLDFEENLATQSKDTSDSVGQNGSHQEMEQ</sequence>
<evidence type="ECO:0000256" key="1">
    <source>
        <dbReference type="SAM" id="MobiDB-lite"/>
    </source>
</evidence>
<feature type="region of interest" description="Disordered" evidence="1">
    <location>
        <begin position="206"/>
        <end position="227"/>
    </location>
</feature>
<feature type="compositionally biased region" description="Polar residues" evidence="1">
    <location>
        <begin position="421"/>
        <end position="443"/>
    </location>
</feature>
<gene>
    <name evidence="2" type="ORF">V6N11_063528</name>
</gene>
<evidence type="ECO:0000313" key="3">
    <source>
        <dbReference type="Proteomes" id="UP001396334"/>
    </source>
</evidence>
<feature type="region of interest" description="Disordered" evidence="1">
    <location>
        <begin position="394"/>
        <end position="443"/>
    </location>
</feature>